<dbReference type="KEGG" id="cmv:CMUST_14270"/>
<keyword evidence="2" id="KW-1185">Reference proteome</keyword>
<gene>
    <name evidence="1" type="ORF">CMUST_14270</name>
</gene>
<dbReference type="EMBL" id="CP011542">
    <property type="protein sequence ID" value="AKK07147.1"/>
    <property type="molecule type" value="Genomic_DNA"/>
</dbReference>
<dbReference type="AlphaFoldDB" id="A0A0G3H7Q4"/>
<dbReference type="STRING" id="571915.CMUST_14270"/>
<proteinExistence type="predicted"/>
<name>A0A0G3H7Q4_9CORY</name>
<reference evidence="2" key="2">
    <citation type="submission" date="2015-05" db="EMBL/GenBank/DDBJ databases">
        <title>Complete genome sequence of Corynebacterium mustelae DSM 45274, isolated from various tissues of a male ferret with lethal sepsis.</title>
        <authorList>
            <person name="Ruckert C."/>
            <person name="Albersmeier A."/>
            <person name="Winkler A."/>
            <person name="Tauch A."/>
        </authorList>
    </citation>
    <scope>NUCLEOTIDE SEQUENCE [LARGE SCALE GENOMIC DNA]</scope>
    <source>
        <strain evidence="2">DSM 45274</strain>
    </source>
</reference>
<dbReference type="PATRIC" id="fig|571915.4.peg.3065"/>
<evidence type="ECO:0000313" key="2">
    <source>
        <dbReference type="Proteomes" id="UP000035199"/>
    </source>
</evidence>
<evidence type="ECO:0008006" key="3">
    <source>
        <dbReference type="Google" id="ProtNLM"/>
    </source>
</evidence>
<protein>
    <recommendedName>
        <fullName evidence="3">Enolase</fullName>
    </recommendedName>
</protein>
<sequence length="244" mass="28225">MPQITNLEPFLTPFPEPSDVFAGSEADITRAAEHLLPLLTIDLEAYDPEFAGLKVHMLGPIEPDEGFVGQNSEEFYNYYLRENWFGFRLTEDNKYEFLGDWRYFEAENPESGLLENEFFLEFRDRIRTSYAAQKQYFKRYNQLVSVEAVEDIEKAHAKPNAQNYLSTWKEPASYLNGTSLANMQIIEEPGIDGDLVYYPVSEAGNRFYLIAETPAYSYTADGADSILLFFEPKERLVLFTFDWS</sequence>
<dbReference type="OrthoDB" id="4428523at2"/>
<dbReference type="RefSeq" id="WP_047263038.1">
    <property type="nucleotide sequence ID" value="NZ_CP011542.1"/>
</dbReference>
<reference evidence="1 2" key="1">
    <citation type="journal article" date="2015" name="Genome Announc.">
        <title>Complete Genome Sequence of the Type Strain Corynebacterium mustelae DSM 45274, Isolated from Various Tissues of a Male Ferret with Lethal Sepsis.</title>
        <authorList>
            <person name="Ruckert C."/>
            <person name="Eimer J."/>
            <person name="Winkler A."/>
            <person name="Tauch A."/>
        </authorList>
    </citation>
    <scope>NUCLEOTIDE SEQUENCE [LARGE SCALE GENOMIC DNA]</scope>
    <source>
        <strain evidence="1 2">DSM 45274</strain>
    </source>
</reference>
<evidence type="ECO:0000313" key="1">
    <source>
        <dbReference type="EMBL" id="AKK07147.1"/>
    </source>
</evidence>
<dbReference type="Proteomes" id="UP000035199">
    <property type="component" value="Chromosome"/>
</dbReference>
<organism evidence="1 2">
    <name type="scientific">Corynebacterium mustelae</name>
    <dbReference type="NCBI Taxonomy" id="571915"/>
    <lineage>
        <taxon>Bacteria</taxon>
        <taxon>Bacillati</taxon>
        <taxon>Actinomycetota</taxon>
        <taxon>Actinomycetes</taxon>
        <taxon>Mycobacteriales</taxon>
        <taxon>Corynebacteriaceae</taxon>
        <taxon>Corynebacterium</taxon>
    </lineage>
</organism>
<accession>A0A0G3H7Q4</accession>